<sequence length="117" mass="12233">MKGMIALSGLTTLGVLAALPSISSAPEAVVVLCVAAFFLMWGSLYWSLLSLLASPRRVGLLGALMNCAGSAGGISIPLITGFILQRTGSFDIVLQFYSACALVYIIGSIAIDLRRTH</sequence>
<dbReference type="RefSeq" id="WP_404610904.1">
    <property type="nucleotide sequence ID" value="NZ_JBIYDN010000022.1"/>
</dbReference>
<organism evidence="2 3">
    <name type="scientific">Caballeronia udeis</name>
    <dbReference type="NCBI Taxonomy" id="1232866"/>
    <lineage>
        <taxon>Bacteria</taxon>
        <taxon>Pseudomonadati</taxon>
        <taxon>Pseudomonadota</taxon>
        <taxon>Betaproteobacteria</taxon>
        <taxon>Burkholderiales</taxon>
        <taxon>Burkholderiaceae</taxon>
        <taxon>Caballeronia</taxon>
    </lineage>
</organism>
<protein>
    <submittedName>
        <fullName evidence="2">Nitrate/nitrite transporter NarK</fullName>
    </submittedName>
</protein>
<evidence type="ECO:0000313" key="2">
    <source>
        <dbReference type="EMBL" id="MFK4445960.1"/>
    </source>
</evidence>
<reference evidence="2 3" key="2">
    <citation type="submission" date="2024-11" db="EMBL/GenBank/DDBJ databases">
        <title>Using genomics to understand microbial adaptation to soil warming.</title>
        <authorList>
            <person name="Deangelis K.M. PhD."/>
        </authorList>
    </citation>
    <scope>NUCLEOTIDE SEQUENCE [LARGE SCALE GENOMIC DNA]</scope>
    <source>
        <strain evidence="2 3">GAS97</strain>
    </source>
</reference>
<feature type="transmembrane region" description="Helical" evidence="1">
    <location>
        <begin position="96"/>
        <end position="113"/>
    </location>
</feature>
<dbReference type="SUPFAM" id="SSF103473">
    <property type="entry name" value="MFS general substrate transporter"/>
    <property type="match status" value="1"/>
</dbReference>
<accession>A0ABW8MTK8</accession>
<feature type="transmembrane region" description="Helical" evidence="1">
    <location>
        <begin position="60"/>
        <end position="84"/>
    </location>
</feature>
<dbReference type="Proteomes" id="UP001620514">
    <property type="component" value="Unassembled WGS sequence"/>
</dbReference>
<dbReference type="Gene3D" id="1.20.1250.20">
    <property type="entry name" value="MFS general substrate transporter like domains"/>
    <property type="match status" value="1"/>
</dbReference>
<reference evidence="2 3" key="1">
    <citation type="submission" date="2024-10" db="EMBL/GenBank/DDBJ databases">
        <authorList>
            <person name="Deangelis K."/>
            <person name="Huntemann M."/>
            <person name="Clum A."/>
            <person name="Wang J."/>
            <person name="Palaniappan K."/>
            <person name="Ritter S."/>
            <person name="Chen I.-M."/>
            <person name="Stamatis D."/>
            <person name="Reddy T."/>
            <person name="O'Malley R."/>
            <person name="Daum C."/>
            <person name="Ng V."/>
            <person name="Ivanova N."/>
            <person name="Kyrpides N."/>
            <person name="Woyke T."/>
        </authorList>
    </citation>
    <scope>NUCLEOTIDE SEQUENCE [LARGE SCALE GENOMIC DNA]</scope>
    <source>
        <strain evidence="2 3">GAS97</strain>
    </source>
</reference>
<name>A0ABW8MTK8_9BURK</name>
<evidence type="ECO:0000313" key="3">
    <source>
        <dbReference type="Proteomes" id="UP001620514"/>
    </source>
</evidence>
<comment type="caution">
    <text evidence="2">The sequence shown here is derived from an EMBL/GenBank/DDBJ whole genome shotgun (WGS) entry which is preliminary data.</text>
</comment>
<proteinExistence type="predicted"/>
<dbReference type="EMBL" id="JBIYDN010000022">
    <property type="protein sequence ID" value="MFK4445960.1"/>
    <property type="molecule type" value="Genomic_DNA"/>
</dbReference>
<feature type="transmembrane region" description="Helical" evidence="1">
    <location>
        <begin position="28"/>
        <end position="48"/>
    </location>
</feature>
<keyword evidence="1" id="KW-0472">Membrane</keyword>
<keyword evidence="1" id="KW-0812">Transmembrane</keyword>
<gene>
    <name evidence="2" type="ORF">ABH943_005992</name>
</gene>
<keyword evidence="3" id="KW-1185">Reference proteome</keyword>
<evidence type="ECO:0000256" key="1">
    <source>
        <dbReference type="SAM" id="Phobius"/>
    </source>
</evidence>
<dbReference type="InterPro" id="IPR036259">
    <property type="entry name" value="MFS_trans_sf"/>
</dbReference>
<keyword evidence="1" id="KW-1133">Transmembrane helix</keyword>